<feature type="transmembrane region" description="Helical" evidence="1">
    <location>
        <begin position="62"/>
        <end position="81"/>
    </location>
</feature>
<accession>A0A9D2R671</accession>
<dbReference type="EMBL" id="DWUV01000127">
    <property type="protein sequence ID" value="HJD34233.1"/>
    <property type="molecule type" value="Genomic_DNA"/>
</dbReference>
<protein>
    <submittedName>
        <fullName evidence="2">Uncharacterized protein</fullName>
    </submittedName>
</protein>
<evidence type="ECO:0000313" key="3">
    <source>
        <dbReference type="Proteomes" id="UP000823897"/>
    </source>
</evidence>
<sequence length="116" mass="12952">MKKILNRIPLLKYVVTAFAKGFCIIGAALAVLFAIGYASGIYGRIENALDLKYDSVFVTLPIILSAVLALICFFVGFLMYFHKYKRQKTKSLFGEQLRQVLEHSETGGQREGGRGE</sequence>
<evidence type="ECO:0000313" key="2">
    <source>
        <dbReference type="EMBL" id="HJD34233.1"/>
    </source>
</evidence>
<reference evidence="2" key="1">
    <citation type="journal article" date="2021" name="PeerJ">
        <title>Extensive microbial diversity within the chicken gut microbiome revealed by metagenomics and culture.</title>
        <authorList>
            <person name="Gilroy R."/>
            <person name="Ravi A."/>
            <person name="Getino M."/>
            <person name="Pursley I."/>
            <person name="Horton D.L."/>
            <person name="Alikhan N.F."/>
            <person name="Baker D."/>
            <person name="Gharbi K."/>
            <person name="Hall N."/>
            <person name="Watson M."/>
            <person name="Adriaenssens E.M."/>
            <person name="Foster-Nyarko E."/>
            <person name="Jarju S."/>
            <person name="Secka A."/>
            <person name="Antonio M."/>
            <person name="Oren A."/>
            <person name="Chaudhuri R.R."/>
            <person name="La Ragione R."/>
            <person name="Hildebrand F."/>
            <person name="Pallen M.J."/>
        </authorList>
    </citation>
    <scope>NUCLEOTIDE SEQUENCE</scope>
    <source>
        <strain evidence="2">ChiGjej3B3-11674</strain>
    </source>
</reference>
<keyword evidence="1" id="KW-0812">Transmembrane</keyword>
<evidence type="ECO:0000256" key="1">
    <source>
        <dbReference type="SAM" id="Phobius"/>
    </source>
</evidence>
<proteinExistence type="predicted"/>
<keyword evidence="1" id="KW-1133">Transmembrane helix</keyword>
<dbReference type="AlphaFoldDB" id="A0A9D2R671"/>
<comment type="caution">
    <text evidence="2">The sequence shown here is derived from an EMBL/GenBank/DDBJ whole genome shotgun (WGS) entry which is preliminary data.</text>
</comment>
<dbReference type="Proteomes" id="UP000823897">
    <property type="component" value="Unassembled WGS sequence"/>
</dbReference>
<gene>
    <name evidence="2" type="ORF">H9911_06825</name>
</gene>
<organism evidence="2 3">
    <name type="scientific">Candidatus Mediterraneibacter tabaqchaliae</name>
    <dbReference type="NCBI Taxonomy" id="2838689"/>
    <lineage>
        <taxon>Bacteria</taxon>
        <taxon>Bacillati</taxon>
        <taxon>Bacillota</taxon>
        <taxon>Clostridia</taxon>
        <taxon>Lachnospirales</taxon>
        <taxon>Lachnospiraceae</taxon>
        <taxon>Mediterraneibacter</taxon>
    </lineage>
</organism>
<keyword evidence="1" id="KW-0472">Membrane</keyword>
<feature type="transmembrane region" description="Helical" evidence="1">
    <location>
        <begin position="21"/>
        <end position="42"/>
    </location>
</feature>
<reference evidence="2" key="2">
    <citation type="submission" date="2021-04" db="EMBL/GenBank/DDBJ databases">
        <authorList>
            <person name="Gilroy R."/>
        </authorList>
    </citation>
    <scope>NUCLEOTIDE SEQUENCE</scope>
    <source>
        <strain evidence="2">ChiGjej3B3-11674</strain>
    </source>
</reference>
<name>A0A9D2R671_9FIRM</name>